<keyword evidence="2" id="KW-0472">Membrane</keyword>
<name>A0AAV1B7Q2_VICFA</name>
<protein>
    <submittedName>
        <fullName evidence="3">Uncharacterized protein</fullName>
    </submittedName>
</protein>
<evidence type="ECO:0000313" key="4">
    <source>
        <dbReference type="Proteomes" id="UP001157006"/>
    </source>
</evidence>
<dbReference type="AlphaFoldDB" id="A0AAV1B7Q2"/>
<dbReference type="Proteomes" id="UP001157006">
    <property type="component" value="Chromosome 6"/>
</dbReference>
<dbReference type="EMBL" id="OX451741">
    <property type="protein sequence ID" value="CAI8618649.1"/>
    <property type="molecule type" value="Genomic_DNA"/>
</dbReference>
<gene>
    <name evidence="3" type="ORF">VFH_VI133120</name>
</gene>
<keyword evidence="4" id="KW-1185">Reference proteome</keyword>
<reference evidence="3 4" key="1">
    <citation type="submission" date="2023-01" db="EMBL/GenBank/DDBJ databases">
        <authorList>
            <person name="Kreplak J."/>
        </authorList>
    </citation>
    <scope>NUCLEOTIDE SEQUENCE [LARGE SCALE GENOMIC DNA]</scope>
</reference>
<feature type="transmembrane region" description="Helical" evidence="2">
    <location>
        <begin position="72"/>
        <end position="93"/>
    </location>
</feature>
<keyword evidence="2" id="KW-1133">Transmembrane helix</keyword>
<feature type="region of interest" description="Disordered" evidence="1">
    <location>
        <begin position="1"/>
        <end position="37"/>
    </location>
</feature>
<evidence type="ECO:0000256" key="1">
    <source>
        <dbReference type="SAM" id="MobiDB-lite"/>
    </source>
</evidence>
<evidence type="ECO:0000313" key="3">
    <source>
        <dbReference type="EMBL" id="CAI8618649.1"/>
    </source>
</evidence>
<feature type="compositionally biased region" description="Basic and acidic residues" evidence="1">
    <location>
        <begin position="7"/>
        <end position="37"/>
    </location>
</feature>
<accession>A0AAV1B7Q2</accession>
<evidence type="ECO:0000256" key="2">
    <source>
        <dbReference type="SAM" id="Phobius"/>
    </source>
</evidence>
<proteinExistence type="predicted"/>
<keyword evidence="2" id="KW-0812">Transmembrane</keyword>
<sequence length="104" mass="11604">MCTYNKPSEEEANNKEKGIEGATKSETEEDIKVKDENSQVSSKSAVVSLSHVSSRRLEDTELAPLCFCPKGTWYAILGIFILGCIVTLILFFVDIVHYRLFITG</sequence>
<organism evidence="3 4">
    <name type="scientific">Vicia faba</name>
    <name type="common">Broad bean</name>
    <name type="synonym">Faba vulgaris</name>
    <dbReference type="NCBI Taxonomy" id="3906"/>
    <lineage>
        <taxon>Eukaryota</taxon>
        <taxon>Viridiplantae</taxon>
        <taxon>Streptophyta</taxon>
        <taxon>Embryophyta</taxon>
        <taxon>Tracheophyta</taxon>
        <taxon>Spermatophyta</taxon>
        <taxon>Magnoliopsida</taxon>
        <taxon>eudicotyledons</taxon>
        <taxon>Gunneridae</taxon>
        <taxon>Pentapetalae</taxon>
        <taxon>rosids</taxon>
        <taxon>fabids</taxon>
        <taxon>Fabales</taxon>
        <taxon>Fabaceae</taxon>
        <taxon>Papilionoideae</taxon>
        <taxon>50 kb inversion clade</taxon>
        <taxon>NPAAA clade</taxon>
        <taxon>Hologalegina</taxon>
        <taxon>IRL clade</taxon>
        <taxon>Fabeae</taxon>
        <taxon>Vicia</taxon>
    </lineage>
</organism>